<accession>A0A8S5P826</accession>
<name>A0A8S5P826_9CAUD</name>
<evidence type="ECO:0000313" key="1">
    <source>
        <dbReference type="EMBL" id="DAE02571.1"/>
    </source>
</evidence>
<protein>
    <submittedName>
        <fullName evidence="1">Uncharacterized protein</fullName>
    </submittedName>
</protein>
<proteinExistence type="predicted"/>
<reference evidence="1" key="1">
    <citation type="journal article" date="2021" name="Proc. Natl. Acad. Sci. U.S.A.">
        <title>A Catalog of Tens of Thousands of Viruses from Human Metagenomes Reveals Hidden Associations with Chronic Diseases.</title>
        <authorList>
            <person name="Tisza M.J."/>
            <person name="Buck C.B."/>
        </authorList>
    </citation>
    <scope>NUCLEOTIDE SEQUENCE</scope>
    <source>
        <strain evidence="1">CtmYS12</strain>
    </source>
</reference>
<organism evidence="1">
    <name type="scientific">Siphoviridae sp. ctmYS12</name>
    <dbReference type="NCBI Taxonomy" id="2825652"/>
    <lineage>
        <taxon>Viruses</taxon>
        <taxon>Duplodnaviria</taxon>
        <taxon>Heunggongvirae</taxon>
        <taxon>Uroviricota</taxon>
        <taxon>Caudoviricetes</taxon>
    </lineage>
</organism>
<sequence>MVCKPITNADPNRHNYDYKCHRHKYHSSHLNIKEKRASQN</sequence>
<dbReference type="EMBL" id="BK015347">
    <property type="protein sequence ID" value="DAE02571.1"/>
    <property type="molecule type" value="Genomic_DNA"/>
</dbReference>